<accession>A0A6G0YC10</accession>
<comment type="caution">
    <text evidence="1">The sequence shown here is derived from an EMBL/GenBank/DDBJ whole genome shotgun (WGS) entry which is preliminary data.</text>
</comment>
<feature type="non-terminal residue" evidence="1">
    <location>
        <position position="1"/>
    </location>
</feature>
<proteinExistence type="predicted"/>
<keyword evidence="2" id="KW-1185">Reference proteome</keyword>
<protein>
    <submittedName>
        <fullName evidence="1">Uncharacterized protein</fullName>
    </submittedName>
</protein>
<evidence type="ECO:0000313" key="2">
    <source>
        <dbReference type="Proteomes" id="UP000478052"/>
    </source>
</evidence>
<sequence length="118" mass="13692">HLCVYSFEYVPALSSLRITTRRYTSLVDYTLRVVEHGDYDEAHSFGFEAGRRFPWTSLAASSLNILELLSTEFPRDNEILNDAQSFHWSHTGGPSSDDNDKYVTRYCIRRRNSYQDST</sequence>
<evidence type="ECO:0000313" key="1">
    <source>
        <dbReference type="EMBL" id="KAF0753071.1"/>
    </source>
</evidence>
<dbReference type="Proteomes" id="UP000478052">
    <property type="component" value="Unassembled WGS sequence"/>
</dbReference>
<gene>
    <name evidence="1" type="ORF">FWK35_00014281</name>
</gene>
<dbReference type="EMBL" id="VUJU01004845">
    <property type="protein sequence ID" value="KAF0753071.1"/>
    <property type="molecule type" value="Genomic_DNA"/>
</dbReference>
<name>A0A6G0YC10_APHCR</name>
<dbReference type="AlphaFoldDB" id="A0A6G0YC10"/>
<organism evidence="1 2">
    <name type="scientific">Aphis craccivora</name>
    <name type="common">Cowpea aphid</name>
    <dbReference type="NCBI Taxonomy" id="307492"/>
    <lineage>
        <taxon>Eukaryota</taxon>
        <taxon>Metazoa</taxon>
        <taxon>Ecdysozoa</taxon>
        <taxon>Arthropoda</taxon>
        <taxon>Hexapoda</taxon>
        <taxon>Insecta</taxon>
        <taxon>Pterygota</taxon>
        <taxon>Neoptera</taxon>
        <taxon>Paraneoptera</taxon>
        <taxon>Hemiptera</taxon>
        <taxon>Sternorrhyncha</taxon>
        <taxon>Aphidomorpha</taxon>
        <taxon>Aphidoidea</taxon>
        <taxon>Aphididae</taxon>
        <taxon>Aphidini</taxon>
        <taxon>Aphis</taxon>
        <taxon>Aphis</taxon>
    </lineage>
</organism>
<reference evidence="1 2" key="1">
    <citation type="submission" date="2019-08" db="EMBL/GenBank/DDBJ databases">
        <title>Whole genome of Aphis craccivora.</title>
        <authorList>
            <person name="Voronova N.V."/>
            <person name="Shulinski R.S."/>
            <person name="Bandarenka Y.V."/>
            <person name="Zhorov D.G."/>
            <person name="Warner D."/>
        </authorList>
    </citation>
    <scope>NUCLEOTIDE SEQUENCE [LARGE SCALE GENOMIC DNA]</scope>
    <source>
        <strain evidence="1">180601</strain>
        <tissue evidence="1">Whole Body</tissue>
    </source>
</reference>